<dbReference type="FunFam" id="2.30.29.30:FF:000132">
    <property type="entry name" value="pleckstrin homology domain-containing family G member 2"/>
    <property type="match status" value="1"/>
</dbReference>
<keyword evidence="7" id="KW-1185">Reference proteome</keyword>
<dbReference type="PROSITE" id="PS50010">
    <property type="entry name" value="DH_2"/>
    <property type="match status" value="1"/>
</dbReference>
<feature type="domain" description="PH" evidence="4">
    <location>
        <begin position="320"/>
        <end position="419"/>
    </location>
</feature>
<feature type="compositionally biased region" description="Basic and acidic residues" evidence="3">
    <location>
        <begin position="691"/>
        <end position="706"/>
    </location>
</feature>
<dbReference type="InterPro" id="IPR011993">
    <property type="entry name" value="PH-like_dom_sf"/>
</dbReference>
<dbReference type="Pfam" id="PF00621">
    <property type="entry name" value="RhoGEF"/>
    <property type="match status" value="1"/>
</dbReference>
<dbReference type="PANTHER" id="PTHR45924">
    <property type="entry name" value="FI17866P1"/>
    <property type="match status" value="1"/>
</dbReference>
<dbReference type="Pfam" id="PF22697">
    <property type="entry name" value="SOS1_NGEF_PH"/>
    <property type="match status" value="1"/>
</dbReference>
<dbReference type="EMBL" id="VXBA01005126">
    <property type="protein sequence ID" value="NXM76755.1"/>
    <property type="molecule type" value="Genomic_DNA"/>
</dbReference>
<organism evidence="6 7">
    <name type="scientific">Serilophus lunatus</name>
    <name type="common">silver-breasted broadbill</name>
    <dbReference type="NCBI Taxonomy" id="239386"/>
    <lineage>
        <taxon>Eukaryota</taxon>
        <taxon>Metazoa</taxon>
        <taxon>Chordata</taxon>
        <taxon>Craniata</taxon>
        <taxon>Vertebrata</taxon>
        <taxon>Euteleostomi</taxon>
        <taxon>Archelosauria</taxon>
        <taxon>Archosauria</taxon>
        <taxon>Dinosauria</taxon>
        <taxon>Saurischia</taxon>
        <taxon>Theropoda</taxon>
        <taxon>Coelurosauria</taxon>
        <taxon>Aves</taxon>
        <taxon>Neognathae</taxon>
        <taxon>Neoaves</taxon>
        <taxon>Telluraves</taxon>
        <taxon>Australaves</taxon>
        <taxon>Passeriformes</taxon>
        <taxon>Eurylaimidae</taxon>
        <taxon>Serilophus</taxon>
    </lineage>
</organism>
<dbReference type="InterPro" id="IPR000219">
    <property type="entry name" value="DH_dom"/>
</dbReference>
<dbReference type="InterPro" id="IPR035899">
    <property type="entry name" value="DBL_dom_sf"/>
</dbReference>
<dbReference type="InterPro" id="IPR001849">
    <property type="entry name" value="PH_domain"/>
</dbReference>
<dbReference type="GO" id="GO:0031267">
    <property type="term" value="F:small GTPase binding"/>
    <property type="evidence" value="ECO:0007669"/>
    <property type="project" value="TreeGrafter"/>
</dbReference>
<protein>
    <submittedName>
        <fullName evidence="6">PKHG1 protein</fullName>
    </submittedName>
</protein>
<dbReference type="OrthoDB" id="1594986at2759"/>
<feature type="region of interest" description="Disordered" evidence="3">
    <location>
        <begin position="1070"/>
        <end position="1100"/>
    </location>
</feature>
<feature type="region of interest" description="Disordered" evidence="3">
    <location>
        <begin position="445"/>
        <end position="502"/>
    </location>
</feature>
<evidence type="ECO:0000313" key="7">
    <source>
        <dbReference type="Proteomes" id="UP000553648"/>
    </source>
</evidence>
<gene>
    <name evidence="6" type="primary">Plekhg1</name>
    <name evidence="6" type="ORF">SERLUN_R12852</name>
</gene>
<reference evidence="6 7" key="1">
    <citation type="submission" date="2019-09" db="EMBL/GenBank/DDBJ databases">
        <title>Bird 10,000 Genomes (B10K) Project - Family phase.</title>
        <authorList>
            <person name="Zhang G."/>
        </authorList>
    </citation>
    <scope>NUCLEOTIDE SEQUENCE [LARGE SCALE GENOMIC DNA]</scope>
    <source>
        <strain evidence="6">B10K-DU-002-03</strain>
        <tissue evidence="6">Muscle</tissue>
    </source>
</reference>
<dbReference type="SMART" id="SM00233">
    <property type="entry name" value="PH"/>
    <property type="match status" value="1"/>
</dbReference>
<dbReference type="SUPFAM" id="SSF48065">
    <property type="entry name" value="DBL homology domain (DH-domain)"/>
    <property type="match status" value="1"/>
</dbReference>
<dbReference type="GO" id="GO:0005829">
    <property type="term" value="C:cytosol"/>
    <property type="evidence" value="ECO:0007669"/>
    <property type="project" value="UniProtKB-ARBA"/>
</dbReference>
<dbReference type="Proteomes" id="UP000553648">
    <property type="component" value="Unassembled WGS sequence"/>
</dbReference>
<dbReference type="CDD" id="cd13243">
    <property type="entry name" value="PH_PLEKHG1_G2_G3"/>
    <property type="match status" value="1"/>
</dbReference>
<evidence type="ECO:0000259" key="5">
    <source>
        <dbReference type="PROSITE" id="PS50010"/>
    </source>
</evidence>
<keyword evidence="1" id="KW-0597">Phosphoprotein</keyword>
<evidence type="ECO:0000256" key="2">
    <source>
        <dbReference type="ARBA" id="ARBA00022658"/>
    </source>
</evidence>
<feature type="compositionally biased region" description="Polar residues" evidence="3">
    <location>
        <begin position="64"/>
        <end position="73"/>
    </location>
</feature>
<dbReference type="SMART" id="SM00325">
    <property type="entry name" value="RhoGEF"/>
    <property type="match status" value="1"/>
</dbReference>
<feature type="non-terminal residue" evidence="6">
    <location>
        <position position="1412"/>
    </location>
</feature>
<evidence type="ECO:0000313" key="6">
    <source>
        <dbReference type="EMBL" id="NXM76755.1"/>
    </source>
</evidence>
<feature type="domain" description="DH" evidence="5">
    <location>
        <begin position="116"/>
        <end position="296"/>
    </location>
</feature>
<feature type="region of interest" description="Disordered" evidence="3">
    <location>
        <begin position="64"/>
        <end position="96"/>
    </location>
</feature>
<feature type="region of interest" description="Disordered" evidence="3">
    <location>
        <begin position="1119"/>
        <end position="1154"/>
    </location>
</feature>
<sequence length="1412" mass="159977">MDLSDSDRPVSFSSTSSSASSRDSHCSFGSRMTLVSNSHLGLFSQDKEAGAIKLELVPARRFSSNKTRKNSTVEQEDLEENIEKRPIIPRKAEPKGASKNCAMSLVTEPTSPKLLYVDRVVQEILETERMYVQDLKSIVKDYLDCITDQTKLSLGTEERLALFGNIRDIYRFNSELLQDLENCENDPVAIADCFVSKSEDFHIYTQYCTNYPRSVAALTECMRNKALAKFFRERQEALQHSLPLGSYLLKPVQRILKYHLLLHEIENHLDKDTEGYDVVLDAIDTMQRVAWHINDMKRKHEHAIRLQEIQSLLTNWKGPDLTSYGELVLEGTFRIQRAKNERTLFLFDKMLLITKKRDEMFAYKAHILCGNLMLVEVIPKEPLSFSVFHYKNPKMQHTVQAKSQQDKRLWILHLKRLILENHPAKIPAKAKQAILEMDAIHHPGFHYSPEGEMKSPYQPKEGPAPHRVRRKSEPSSRVHKVLKSNDMQKSSKDPSDEESTQLNTDLPFSCMARQPQTPRQFSTTQSNSLIMNMLGGSTSVRNIWTDHQIRQALFPSRRPPYENEEDEDDYQMFVPSASTSNTGSAVGGERRSSSGRPCSWHLGIVHQNETCSPTRRKIVRRASSAGESNTCPASTRYKIGEHGSQREVKIAEVSSRNAYPESSEELTIDDIEHVYDNISYEDLKLMGLTRREETHRRPQRSARDSLYEAENQSNLDSPSKKKTVNQNTASVHAHREEILLSKEAPTSSLDELRIVEDTIYDTIVLPETPLLNFKCDPSKSSKRRSFLEKDFTYCDNLQHFVSEESLQFSEDESPYHRVPVDNDYLSLVDSSSNSDSLSHKSAADKLSEEVDEIWNDLENYIKKNEEKTRDRVLAAFPVCKDDMQERLHAGSTPELSKDVEYSLSTLSLPETPIFPKTVKPRAATISEANLRLEDTTPCKENSFMSLNRSSFSSEMPFVDSPYEPASSILSGAHVENMENDLAVVDKTKNRVFMMARQYSQKIKKANQLLKVKSPEQEQPASRQQKLKHKDLAAILEEKKQGGPAIGARIAEYSQLYDQIVFRDSTPKVQKEAWATPQESSAMRFSTPMAPSPPCSQPASECSRAEDCLLHSTYSNGELADFSPWSESQDPKSKNSYTEAGTRNNSKQLPSAGSVPSLQISNRLHVPAQRWSAIISQPNKENLHQDHIYNSLGRRVSNVKPQAYSRSQSSSSIVVNRSGESIVYANEIDKKKLHLNRNFRFNSHQTPGTVSGCTGPDMRKQIPENCSDMILQDSQKVLRVNRASPLTAQMATKNYFSNFKDSEEGEGDDDDYVEIKSEDEGSDLEASQNQTRKSDPKLRNADTIPSETLCGKTVSCTPAKSASSKHALTPYLTAYGDSDKLNDYLWRVPSPNQQNIVQSLREKFQCLSSSSFA</sequence>
<feature type="region of interest" description="Disordered" evidence="3">
    <location>
        <begin position="1"/>
        <end position="28"/>
    </location>
</feature>
<dbReference type="Gene3D" id="1.20.900.10">
    <property type="entry name" value="Dbl homology (DH) domain"/>
    <property type="match status" value="1"/>
</dbReference>
<dbReference type="FunFam" id="1.20.900.10:FF:000019">
    <property type="entry name" value="Pleckstrin homology domain-containing family G member 1"/>
    <property type="match status" value="1"/>
</dbReference>
<keyword evidence="2" id="KW-0344">Guanine-nucleotide releasing factor</keyword>
<dbReference type="Gene3D" id="2.30.29.30">
    <property type="entry name" value="Pleckstrin-homology domain (PH domain)/Phosphotyrosine-binding domain (PTB)"/>
    <property type="match status" value="1"/>
</dbReference>
<feature type="compositionally biased region" description="Low complexity" evidence="3">
    <location>
        <begin position="9"/>
        <end position="21"/>
    </location>
</feature>
<dbReference type="InterPro" id="IPR055251">
    <property type="entry name" value="SOS1_NGEF_PH"/>
</dbReference>
<evidence type="ECO:0000259" key="4">
    <source>
        <dbReference type="PROSITE" id="PS50003"/>
    </source>
</evidence>
<feature type="non-terminal residue" evidence="6">
    <location>
        <position position="1"/>
    </location>
</feature>
<feature type="compositionally biased region" description="Basic and acidic residues" evidence="3">
    <location>
        <begin position="81"/>
        <end position="96"/>
    </location>
</feature>
<dbReference type="CDD" id="cd00160">
    <property type="entry name" value="RhoGEF"/>
    <property type="match status" value="1"/>
</dbReference>
<feature type="region of interest" description="Disordered" evidence="3">
    <location>
        <begin position="1317"/>
        <end position="1342"/>
    </location>
</feature>
<comment type="caution">
    <text evidence="6">The sequence shown here is derived from an EMBL/GenBank/DDBJ whole genome shotgun (WGS) entry which is preliminary data.</text>
</comment>
<evidence type="ECO:0000256" key="1">
    <source>
        <dbReference type="ARBA" id="ARBA00022553"/>
    </source>
</evidence>
<feature type="compositionally biased region" description="Polar residues" evidence="3">
    <location>
        <begin position="1133"/>
        <end position="1154"/>
    </location>
</feature>
<feature type="region of interest" description="Disordered" evidence="3">
    <location>
        <begin position="691"/>
        <end position="726"/>
    </location>
</feature>
<name>A0A7L1DJ39_9PASS</name>
<dbReference type="PROSITE" id="PS50003">
    <property type="entry name" value="PH_DOMAIN"/>
    <property type="match status" value="1"/>
</dbReference>
<dbReference type="PANTHER" id="PTHR45924:SF1">
    <property type="entry name" value="PLECKSTRIN HOMOLOGY DOMAIN-CONTAINING FAMILY G MEMBER 1"/>
    <property type="match status" value="1"/>
</dbReference>
<dbReference type="SUPFAM" id="SSF50729">
    <property type="entry name" value="PH domain-like"/>
    <property type="match status" value="1"/>
</dbReference>
<proteinExistence type="predicted"/>
<dbReference type="GO" id="GO:0005085">
    <property type="term" value="F:guanyl-nucleotide exchange factor activity"/>
    <property type="evidence" value="ECO:0007669"/>
    <property type="project" value="UniProtKB-KW"/>
</dbReference>
<feature type="region of interest" description="Disordered" evidence="3">
    <location>
        <begin position="577"/>
        <end position="599"/>
    </location>
</feature>
<dbReference type="InterPro" id="IPR043324">
    <property type="entry name" value="PH_PLEKHG1_G2_G3"/>
</dbReference>
<evidence type="ECO:0000256" key="3">
    <source>
        <dbReference type="SAM" id="MobiDB-lite"/>
    </source>
</evidence>
<accession>A0A7L1DJ39</accession>
<feature type="region of interest" description="Disordered" evidence="3">
    <location>
        <begin position="620"/>
        <end position="645"/>
    </location>
</feature>